<dbReference type="PANTHER" id="PTHR34701">
    <property type="entry name" value="TRANSCRIPTIONAL REGULATOR MRAZ"/>
    <property type="match status" value="1"/>
</dbReference>
<evidence type="ECO:0000313" key="10">
    <source>
        <dbReference type="Proteomes" id="UP000320393"/>
    </source>
</evidence>
<dbReference type="GO" id="GO:2000143">
    <property type="term" value="P:negative regulation of DNA-templated transcription initiation"/>
    <property type="evidence" value="ECO:0007669"/>
    <property type="project" value="TreeGrafter"/>
</dbReference>
<dbReference type="InterPro" id="IPR038619">
    <property type="entry name" value="MraZ_sf"/>
</dbReference>
<proteinExistence type="inferred from homology"/>
<reference evidence="9 10" key="1">
    <citation type="journal article" date="2019" name="Nat. Microbiol.">
        <title>Mediterranean grassland soil C-N compound turnover is dependent on rainfall and depth, and is mediated by genomically divergent microorganisms.</title>
        <authorList>
            <person name="Diamond S."/>
            <person name="Andeer P.F."/>
            <person name="Li Z."/>
            <person name="Crits-Christoph A."/>
            <person name="Burstein D."/>
            <person name="Anantharaman K."/>
            <person name="Lane K.R."/>
            <person name="Thomas B.C."/>
            <person name="Pan C."/>
            <person name="Northen T.R."/>
            <person name="Banfield J.F."/>
        </authorList>
    </citation>
    <scope>NUCLEOTIDE SEQUENCE [LARGE SCALE GENOMIC DNA]</scope>
    <source>
        <strain evidence="9">NP_5</strain>
    </source>
</reference>
<evidence type="ECO:0000256" key="2">
    <source>
        <dbReference type="ARBA" id="ARBA00022490"/>
    </source>
</evidence>
<dbReference type="GO" id="GO:0005737">
    <property type="term" value="C:cytoplasm"/>
    <property type="evidence" value="ECO:0007669"/>
    <property type="project" value="UniProtKB-UniRule"/>
</dbReference>
<evidence type="ECO:0000259" key="8">
    <source>
        <dbReference type="PROSITE" id="PS51740"/>
    </source>
</evidence>
<dbReference type="Pfam" id="PF02381">
    <property type="entry name" value="MraZ"/>
    <property type="match status" value="2"/>
</dbReference>
<dbReference type="GO" id="GO:0009295">
    <property type="term" value="C:nucleoid"/>
    <property type="evidence" value="ECO:0007669"/>
    <property type="project" value="UniProtKB-SubCell"/>
</dbReference>
<keyword evidence="5 7" id="KW-0238">DNA-binding</keyword>
<dbReference type="CDD" id="cd16320">
    <property type="entry name" value="MraZ_N"/>
    <property type="match status" value="1"/>
</dbReference>
<dbReference type="InterPro" id="IPR020603">
    <property type="entry name" value="MraZ_dom"/>
</dbReference>
<dbReference type="PANTHER" id="PTHR34701:SF1">
    <property type="entry name" value="TRANSCRIPTIONAL REGULATOR MRAZ"/>
    <property type="match status" value="1"/>
</dbReference>
<dbReference type="SUPFAM" id="SSF89447">
    <property type="entry name" value="AbrB/MazE/MraZ-like"/>
    <property type="match status" value="1"/>
</dbReference>
<evidence type="ECO:0000256" key="5">
    <source>
        <dbReference type="ARBA" id="ARBA00023125"/>
    </source>
</evidence>
<dbReference type="HAMAP" id="MF_01008">
    <property type="entry name" value="MraZ"/>
    <property type="match status" value="1"/>
</dbReference>
<evidence type="ECO:0000256" key="4">
    <source>
        <dbReference type="ARBA" id="ARBA00023015"/>
    </source>
</evidence>
<keyword evidence="2 7" id="KW-0963">Cytoplasm</keyword>
<dbReference type="EMBL" id="VBAM01000225">
    <property type="protein sequence ID" value="TMJ11515.1"/>
    <property type="molecule type" value="Genomic_DNA"/>
</dbReference>
<keyword evidence="4 7" id="KW-0805">Transcription regulation</keyword>
<organism evidence="9 10">
    <name type="scientific">Candidatus Segetimicrobium genomatis</name>
    <dbReference type="NCBI Taxonomy" id="2569760"/>
    <lineage>
        <taxon>Bacteria</taxon>
        <taxon>Bacillati</taxon>
        <taxon>Candidatus Sysuimicrobiota</taxon>
        <taxon>Candidatus Sysuimicrobiia</taxon>
        <taxon>Candidatus Sysuimicrobiales</taxon>
        <taxon>Candidatus Segetimicrobiaceae</taxon>
        <taxon>Candidatus Segetimicrobium</taxon>
    </lineage>
</organism>
<dbReference type="Gene3D" id="3.40.1550.20">
    <property type="entry name" value="Transcriptional regulator MraZ domain"/>
    <property type="match status" value="1"/>
</dbReference>
<evidence type="ECO:0000256" key="3">
    <source>
        <dbReference type="ARBA" id="ARBA00022737"/>
    </source>
</evidence>
<dbReference type="AlphaFoldDB" id="A0A537LU19"/>
<comment type="subunit">
    <text evidence="7">Forms oligomers.</text>
</comment>
<protein>
    <recommendedName>
        <fullName evidence="1 7">Transcriptional regulator MraZ</fullName>
    </recommendedName>
</protein>
<keyword evidence="3" id="KW-0677">Repeat</keyword>
<feature type="domain" description="SpoVT-AbrB" evidence="8">
    <location>
        <begin position="88"/>
        <end position="131"/>
    </location>
</feature>
<gene>
    <name evidence="7 9" type="primary">mraZ</name>
    <name evidence="9" type="ORF">E6H02_06870</name>
</gene>
<dbReference type="CDD" id="cd16321">
    <property type="entry name" value="MraZ_C"/>
    <property type="match status" value="1"/>
</dbReference>
<feature type="domain" description="SpoVT-AbrB" evidence="8">
    <location>
        <begin position="21"/>
        <end position="63"/>
    </location>
</feature>
<dbReference type="InterPro" id="IPR007159">
    <property type="entry name" value="SpoVT-AbrB_dom"/>
</dbReference>
<evidence type="ECO:0000313" key="9">
    <source>
        <dbReference type="EMBL" id="TMJ11515.1"/>
    </source>
</evidence>
<keyword evidence="6 7" id="KW-0804">Transcription</keyword>
<sequence>MEVSREQWGAGWVRGRMLRGEAEYALDEKGRVVIPPKFRPALGERVIVTRWIDPCLSVFPPDAWQSLEEKIRNRPVRNMEFVRMVWAAEECELDRQGRIFIPPHFREYAGIARAVTIIGMGTRLELWSTPVWRSRMKKIAKAPEALREHLEDLTL</sequence>
<dbReference type="GO" id="GO:0000976">
    <property type="term" value="F:transcription cis-regulatory region binding"/>
    <property type="evidence" value="ECO:0007669"/>
    <property type="project" value="TreeGrafter"/>
</dbReference>
<dbReference type="PROSITE" id="PS51740">
    <property type="entry name" value="SPOVT_ABRB"/>
    <property type="match status" value="2"/>
</dbReference>
<comment type="subcellular location">
    <subcellularLocation>
        <location evidence="7">Cytoplasm</location>
        <location evidence="7">Nucleoid</location>
    </subcellularLocation>
</comment>
<dbReference type="InterPro" id="IPR037914">
    <property type="entry name" value="SpoVT-AbrB_sf"/>
</dbReference>
<name>A0A537LU19_9BACT</name>
<dbReference type="InterPro" id="IPR003444">
    <property type="entry name" value="MraZ"/>
</dbReference>
<evidence type="ECO:0000256" key="7">
    <source>
        <dbReference type="HAMAP-Rule" id="MF_01008"/>
    </source>
</evidence>
<comment type="similarity">
    <text evidence="7">Belongs to the MraZ family.</text>
</comment>
<evidence type="ECO:0000256" key="1">
    <source>
        <dbReference type="ARBA" id="ARBA00013860"/>
    </source>
</evidence>
<dbReference type="Proteomes" id="UP000320393">
    <property type="component" value="Unassembled WGS sequence"/>
</dbReference>
<dbReference type="NCBIfam" id="TIGR00242">
    <property type="entry name" value="division/cell wall cluster transcriptional repressor MraZ"/>
    <property type="match status" value="1"/>
</dbReference>
<dbReference type="InterPro" id="IPR035644">
    <property type="entry name" value="MraZ_C"/>
</dbReference>
<comment type="caution">
    <text evidence="9">The sequence shown here is derived from an EMBL/GenBank/DDBJ whole genome shotgun (WGS) entry which is preliminary data.</text>
</comment>
<dbReference type="GO" id="GO:0003700">
    <property type="term" value="F:DNA-binding transcription factor activity"/>
    <property type="evidence" value="ECO:0007669"/>
    <property type="project" value="UniProtKB-UniRule"/>
</dbReference>
<accession>A0A537LU19</accession>
<evidence type="ECO:0000256" key="6">
    <source>
        <dbReference type="ARBA" id="ARBA00023163"/>
    </source>
</evidence>
<dbReference type="InterPro" id="IPR035642">
    <property type="entry name" value="MraZ_N"/>
</dbReference>